<reference evidence="3 4" key="1">
    <citation type="submission" date="2024-11" db="EMBL/GenBank/DDBJ databases">
        <title>A near-complete genome assembly of Cinchona calisaya.</title>
        <authorList>
            <person name="Lian D.C."/>
            <person name="Zhao X.W."/>
            <person name="Wei L."/>
        </authorList>
    </citation>
    <scope>NUCLEOTIDE SEQUENCE [LARGE SCALE GENOMIC DNA]</scope>
    <source>
        <tissue evidence="3">Nenye</tissue>
    </source>
</reference>
<keyword evidence="1" id="KW-0175">Coiled coil</keyword>
<proteinExistence type="predicted"/>
<evidence type="ECO:0000313" key="4">
    <source>
        <dbReference type="Proteomes" id="UP001630127"/>
    </source>
</evidence>
<feature type="compositionally biased region" description="Basic and acidic residues" evidence="2">
    <location>
        <begin position="157"/>
        <end position="187"/>
    </location>
</feature>
<sequence length="499" mass="56355">MAKFSENSSVISFDEISAREHIMRGTNFVWHSISFALEKQHIFTDDHSLSSFKFNYFMSLRSNLPSEHSEELPTSVLERMYQLHRSCTRAGTKSKMQRLSLWTKALALGKICAHQEVQDETPTDDHPSGHPSQQPQLDEMSDETSLIQRSRRLKKKFTSDERSTSVADHDSNKCWKHIPSDRSPRDITSKPAELVLNTENLFTSVSSSNQTLDAIGDQLGSIHSIMEDATLNGPASSDNTISGPSQFELVERNLGKPSDLIPFSNVEKRLPLISTTPILAQPIPCASIVASIFSVIAITSKQHRKAALGIEERIQQQILGTSFEGLLEYSDRFAKLFRVIELDGFDPSLLCTRVENLMTHISKYQELHNNFSGKLTETALSTRLVAIQRQVEETSSTNERKLKHIEAIQDKRISLEGRKAELMKELEQLEVETQGVDAEILKVNDEMSRDQHLMAHLATKQTNLNNTPVVSSKDFEDLEALHSSLEKERVEVAQLKWMD</sequence>
<comment type="caution">
    <text evidence="3">The sequence shown here is derived from an EMBL/GenBank/DDBJ whole genome shotgun (WGS) entry which is preliminary data.</text>
</comment>
<dbReference type="Proteomes" id="UP001630127">
    <property type="component" value="Unassembled WGS sequence"/>
</dbReference>
<protein>
    <submittedName>
        <fullName evidence="3">Uncharacterized protein</fullName>
    </submittedName>
</protein>
<keyword evidence="4" id="KW-1185">Reference proteome</keyword>
<feature type="region of interest" description="Disordered" evidence="2">
    <location>
        <begin position="118"/>
        <end position="187"/>
    </location>
</feature>
<accession>A0ABD2YAP3</accession>
<feature type="coiled-coil region" evidence="1">
    <location>
        <begin position="405"/>
        <end position="446"/>
    </location>
</feature>
<evidence type="ECO:0000256" key="1">
    <source>
        <dbReference type="SAM" id="Coils"/>
    </source>
</evidence>
<dbReference type="AlphaFoldDB" id="A0ABD2YAP3"/>
<evidence type="ECO:0000256" key="2">
    <source>
        <dbReference type="SAM" id="MobiDB-lite"/>
    </source>
</evidence>
<dbReference type="EMBL" id="JBJUIK010000015">
    <property type="protein sequence ID" value="KAL3502900.1"/>
    <property type="molecule type" value="Genomic_DNA"/>
</dbReference>
<organism evidence="3 4">
    <name type="scientific">Cinchona calisaya</name>
    <dbReference type="NCBI Taxonomy" id="153742"/>
    <lineage>
        <taxon>Eukaryota</taxon>
        <taxon>Viridiplantae</taxon>
        <taxon>Streptophyta</taxon>
        <taxon>Embryophyta</taxon>
        <taxon>Tracheophyta</taxon>
        <taxon>Spermatophyta</taxon>
        <taxon>Magnoliopsida</taxon>
        <taxon>eudicotyledons</taxon>
        <taxon>Gunneridae</taxon>
        <taxon>Pentapetalae</taxon>
        <taxon>asterids</taxon>
        <taxon>lamiids</taxon>
        <taxon>Gentianales</taxon>
        <taxon>Rubiaceae</taxon>
        <taxon>Cinchonoideae</taxon>
        <taxon>Cinchoneae</taxon>
        <taxon>Cinchona</taxon>
    </lineage>
</organism>
<evidence type="ECO:0000313" key="3">
    <source>
        <dbReference type="EMBL" id="KAL3502900.1"/>
    </source>
</evidence>
<gene>
    <name evidence="3" type="ORF">ACH5RR_037349</name>
</gene>
<name>A0ABD2YAP3_9GENT</name>